<organism evidence="2 3">
    <name type="scientific">Pelobates cultripes</name>
    <name type="common">Western spadefoot toad</name>
    <dbReference type="NCBI Taxonomy" id="61616"/>
    <lineage>
        <taxon>Eukaryota</taxon>
        <taxon>Metazoa</taxon>
        <taxon>Chordata</taxon>
        <taxon>Craniata</taxon>
        <taxon>Vertebrata</taxon>
        <taxon>Euteleostomi</taxon>
        <taxon>Amphibia</taxon>
        <taxon>Batrachia</taxon>
        <taxon>Anura</taxon>
        <taxon>Pelobatoidea</taxon>
        <taxon>Pelobatidae</taxon>
        <taxon>Pelobates</taxon>
    </lineage>
</organism>
<feature type="region of interest" description="Disordered" evidence="1">
    <location>
        <begin position="86"/>
        <end position="174"/>
    </location>
</feature>
<accession>A0AAD1SBK3</accession>
<evidence type="ECO:0000313" key="2">
    <source>
        <dbReference type="EMBL" id="CAH2296785.1"/>
    </source>
</evidence>
<reference evidence="2" key="1">
    <citation type="submission" date="2022-03" db="EMBL/GenBank/DDBJ databases">
        <authorList>
            <person name="Alioto T."/>
            <person name="Alioto T."/>
            <person name="Gomez Garrido J."/>
        </authorList>
    </citation>
    <scope>NUCLEOTIDE SEQUENCE</scope>
</reference>
<feature type="compositionally biased region" description="Polar residues" evidence="1">
    <location>
        <begin position="128"/>
        <end position="141"/>
    </location>
</feature>
<gene>
    <name evidence="2" type="ORF">PECUL_23A025612</name>
</gene>
<dbReference type="Proteomes" id="UP001295444">
    <property type="component" value="Chromosome 05"/>
</dbReference>
<evidence type="ECO:0000256" key="1">
    <source>
        <dbReference type="SAM" id="MobiDB-lite"/>
    </source>
</evidence>
<name>A0AAD1SBK3_PELCU</name>
<dbReference type="AlphaFoldDB" id="A0AAD1SBK3"/>
<evidence type="ECO:0000313" key="3">
    <source>
        <dbReference type="Proteomes" id="UP001295444"/>
    </source>
</evidence>
<feature type="compositionally biased region" description="Basic and acidic residues" evidence="1">
    <location>
        <begin position="1"/>
        <end position="11"/>
    </location>
</feature>
<feature type="region of interest" description="Disordered" evidence="1">
    <location>
        <begin position="1"/>
        <end position="36"/>
    </location>
</feature>
<dbReference type="EMBL" id="OW240916">
    <property type="protein sequence ID" value="CAH2296785.1"/>
    <property type="molecule type" value="Genomic_DNA"/>
</dbReference>
<proteinExistence type="predicted"/>
<protein>
    <submittedName>
        <fullName evidence="2">Uncharacterized protein</fullName>
    </submittedName>
</protein>
<keyword evidence="3" id="KW-1185">Reference proteome</keyword>
<sequence length="174" mass="19700">MADAMRAEGTKRAGNNAALAKHSAHRHKPACYPQQPEISSHQGVFLRHLPLGTQYYTSAPAPGQAQKWRRRWGHSKTVPAAKWTLKTKRQENLPLRYAGVPASHMKSRTTPREGRTSPYSQHKRRCLSQHQPVRSRASQSPLKAAAQRRPEKPHRSPTTPPVTYSEVTDYSFKH</sequence>